<reference evidence="2 3" key="1">
    <citation type="submission" date="2024-03" db="EMBL/GenBank/DDBJ databases">
        <authorList>
            <person name="Gkanogiannis A."/>
            <person name="Becerra Lopez-Lavalle L."/>
        </authorList>
    </citation>
    <scope>NUCLEOTIDE SEQUENCE [LARGE SCALE GENOMIC DNA]</scope>
</reference>
<protein>
    <submittedName>
        <fullName evidence="2">Uncharacterized protein</fullName>
    </submittedName>
</protein>
<feature type="compositionally biased region" description="Polar residues" evidence="1">
    <location>
        <begin position="16"/>
        <end position="27"/>
    </location>
</feature>
<dbReference type="Proteomes" id="UP001642487">
    <property type="component" value="Chromosome 7"/>
</dbReference>
<keyword evidence="3" id="KW-1185">Reference proteome</keyword>
<evidence type="ECO:0000313" key="3">
    <source>
        <dbReference type="Proteomes" id="UP001642487"/>
    </source>
</evidence>
<evidence type="ECO:0000313" key="2">
    <source>
        <dbReference type="EMBL" id="CAK9326074.1"/>
    </source>
</evidence>
<name>A0ABP0YZV6_9ROSI</name>
<proteinExistence type="predicted"/>
<sequence length="111" mass="12600">MPISARIISRLDNQNSDLDSTASVSSEEFQESDIEESKEVPVKIDNVEADINKLFHKEDEDQDNLDFLKDKFPPLNSYVIPPHLATIVEDCVLHGIKNTEQFDAADERLPM</sequence>
<accession>A0ABP0YZV6</accession>
<gene>
    <name evidence="2" type="ORF">CITCOLO1_LOCUS18403</name>
</gene>
<feature type="region of interest" description="Disordered" evidence="1">
    <location>
        <begin position="16"/>
        <end position="38"/>
    </location>
</feature>
<evidence type="ECO:0000256" key="1">
    <source>
        <dbReference type="SAM" id="MobiDB-lite"/>
    </source>
</evidence>
<organism evidence="2 3">
    <name type="scientific">Citrullus colocynthis</name>
    <name type="common">colocynth</name>
    <dbReference type="NCBI Taxonomy" id="252529"/>
    <lineage>
        <taxon>Eukaryota</taxon>
        <taxon>Viridiplantae</taxon>
        <taxon>Streptophyta</taxon>
        <taxon>Embryophyta</taxon>
        <taxon>Tracheophyta</taxon>
        <taxon>Spermatophyta</taxon>
        <taxon>Magnoliopsida</taxon>
        <taxon>eudicotyledons</taxon>
        <taxon>Gunneridae</taxon>
        <taxon>Pentapetalae</taxon>
        <taxon>rosids</taxon>
        <taxon>fabids</taxon>
        <taxon>Cucurbitales</taxon>
        <taxon>Cucurbitaceae</taxon>
        <taxon>Benincaseae</taxon>
        <taxon>Citrullus</taxon>
    </lineage>
</organism>
<dbReference type="EMBL" id="OZ021741">
    <property type="protein sequence ID" value="CAK9326074.1"/>
    <property type="molecule type" value="Genomic_DNA"/>
</dbReference>